<dbReference type="InterPro" id="IPR037401">
    <property type="entry name" value="SnoaL-like"/>
</dbReference>
<dbReference type="Proteomes" id="UP001501222">
    <property type="component" value="Unassembled WGS sequence"/>
</dbReference>
<dbReference type="InterPro" id="IPR032710">
    <property type="entry name" value="NTF2-like_dom_sf"/>
</dbReference>
<gene>
    <name evidence="2" type="ORF">GCM10022235_58630</name>
</gene>
<organism evidence="2 3">
    <name type="scientific">Kribbella ginsengisoli</name>
    <dbReference type="NCBI Taxonomy" id="363865"/>
    <lineage>
        <taxon>Bacteria</taxon>
        <taxon>Bacillati</taxon>
        <taxon>Actinomycetota</taxon>
        <taxon>Actinomycetes</taxon>
        <taxon>Propionibacteriales</taxon>
        <taxon>Kribbellaceae</taxon>
        <taxon>Kribbella</taxon>
    </lineage>
</organism>
<keyword evidence="3" id="KW-1185">Reference proteome</keyword>
<dbReference type="Gene3D" id="3.10.450.50">
    <property type="match status" value="1"/>
</dbReference>
<comment type="caution">
    <text evidence="2">The sequence shown here is derived from an EMBL/GenBank/DDBJ whole genome shotgun (WGS) entry which is preliminary data.</text>
</comment>
<evidence type="ECO:0000313" key="2">
    <source>
        <dbReference type="EMBL" id="GAA3580593.1"/>
    </source>
</evidence>
<evidence type="ECO:0000313" key="3">
    <source>
        <dbReference type="Proteomes" id="UP001501222"/>
    </source>
</evidence>
<dbReference type="SUPFAM" id="SSF54427">
    <property type="entry name" value="NTF2-like"/>
    <property type="match status" value="1"/>
</dbReference>
<dbReference type="Pfam" id="PF12680">
    <property type="entry name" value="SnoaL_2"/>
    <property type="match status" value="1"/>
</dbReference>
<feature type="domain" description="SnoaL-like" evidence="1">
    <location>
        <begin position="25"/>
        <end position="115"/>
    </location>
</feature>
<dbReference type="RefSeq" id="WP_344845901.1">
    <property type="nucleotide sequence ID" value="NZ_BAABAA010000008.1"/>
</dbReference>
<evidence type="ECO:0000259" key="1">
    <source>
        <dbReference type="Pfam" id="PF12680"/>
    </source>
</evidence>
<sequence length="130" mass="14246">MNSGTSPAMQAERSSRTAVVMEHNMEAFARGDLDAVVADYADDAVVVNDLFGIARGRSEILALFEKLLSEVFPPDRVTVEHIAQVITGGIAFYTWRANNVTFGTDTFVVEDGKIVLQTFAAQFIDAEEEK</sequence>
<dbReference type="EMBL" id="BAABAA010000008">
    <property type="protein sequence ID" value="GAA3580593.1"/>
    <property type="molecule type" value="Genomic_DNA"/>
</dbReference>
<accession>A0ABP6YC03</accession>
<reference evidence="3" key="1">
    <citation type="journal article" date="2019" name="Int. J. Syst. Evol. Microbiol.">
        <title>The Global Catalogue of Microorganisms (GCM) 10K type strain sequencing project: providing services to taxonomists for standard genome sequencing and annotation.</title>
        <authorList>
            <consortium name="The Broad Institute Genomics Platform"/>
            <consortium name="The Broad Institute Genome Sequencing Center for Infectious Disease"/>
            <person name="Wu L."/>
            <person name="Ma J."/>
        </authorList>
    </citation>
    <scope>NUCLEOTIDE SEQUENCE [LARGE SCALE GENOMIC DNA]</scope>
    <source>
        <strain evidence="3">JCM 16928</strain>
    </source>
</reference>
<name>A0ABP6YC03_9ACTN</name>
<protein>
    <recommendedName>
        <fullName evidence="1">SnoaL-like domain-containing protein</fullName>
    </recommendedName>
</protein>
<proteinExistence type="predicted"/>